<name>A0ACC0DVF0_9BASI</name>
<dbReference type="Proteomes" id="UP001060170">
    <property type="component" value="Chromosome 16"/>
</dbReference>
<reference evidence="2" key="1">
    <citation type="journal article" date="2018" name="BMC Genomics">
        <title>Genomic insights into host adaptation between the wheat stripe rust pathogen (Puccinia striiformis f. sp. tritici) and the barley stripe rust pathogen (Puccinia striiformis f. sp. hordei).</title>
        <authorList>
            <person name="Xia C."/>
            <person name="Wang M."/>
            <person name="Yin C."/>
            <person name="Cornejo O.E."/>
            <person name="Hulbert S.H."/>
            <person name="Chen X."/>
        </authorList>
    </citation>
    <scope>NUCLEOTIDE SEQUENCE [LARGE SCALE GENOMIC DNA]</scope>
    <source>
        <strain evidence="2">93-210</strain>
    </source>
</reference>
<reference evidence="2" key="2">
    <citation type="journal article" date="2018" name="Mol. Plant Microbe Interact.">
        <title>Genome sequence resources for the wheat stripe rust pathogen (Puccinia striiformis f. sp. tritici) and the barley stripe rust pathogen (Puccinia striiformis f. sp. hordei).</title>
        <authorList>
            <person name="Xia C."/>
            <person name="Wang M."/>
            <person name="Yin C."/>
            <person name="Cornejo O.E."/>
            <person name="Hulbert S.H."/>
            <person name="Chen X."/>
        </authorList>
    </citation>
    <scope>NUCLEOTIDE SEQUENCE [LARGE SCALE GENOMIC DNA]</scope>
    <source>
        <strain evidence="2">93-210</strain>
    </source>
</reference>
<comment type="caution">
    <text evidence="1">The sequence shown here is derived from an EMBL/GenBank/DDBJ whole genome shotgun (WGS) entry which is preliminary data.</text>
</comment>
<evidence type="ECO:0000313" key="1">
    <source>
        <dbReference type="EMBL" id="KAI7938488.1"/>
    </source>
</evidence>
<reference evidence="1 2" key="3">
    <citation type="journal article" date="2022" name="Microbiol. Spectr.">
        <title>Folding features and dynamics of 3D genome architecture in plant fungal pathogens.</title>
        <authorList>
            <person name="Xia C."/>
        </authorList>
    </citation>
    <scope>NUCLEOTIDE SEQUENCE [LARGE SCALE GENOMIC DNA]</scope>
    <source>
        <strain evidence="1 2">93-210</strain>
    </source>
</reference>
<evidence type="ECO:0000313" key="2">
    <source>
        <dbReference type="Proteomes" id="UP001060170"/>
    </source>
</evidence>
<dbReference type="EMBL" id="CM045880">
    <property type="protein sequence ID" value="KAI7938488.1"/>
    <property type="molecule type" value="Genomic_DNA"/>
</dbReference>
<proteinExistence type="predicted"/>
<gene>
    <name evidence="1" type="ORF">MJO28_015408</name>
</gene>
<keyword evidence="2" id="KW-1185">Reference proteome</keyword>
<accession>A0ACC0DVF0</accession>
<protein>
    <submittedName>
        <fullName evidence="1">Uncharacterized protein</fullName>
    </submittedName>
</protein>
<organism evidence="1 2">
    <name type="scientific">Puccinia striiformis f. sp. tritici</name>
    <dbReference type="NCBI Taxonomy" id="168172"/>
    <lineage>
        <taxon>Eukaryota</taxon>
        <taxon>Fungi</taxon>
        <taxon>Dikarya</taxon>
        <taxon>Basidiomycota</taxon>
        <taxon>Pucciniomycotina</taxon>
        <taxon>Pucciniomycetes</taxon>
        <taxon>Pucciniales</taxon>
        <taxon>Pucciniaceae</taxon>
        <taxon>Puccinia</taxon>
    </lineage>
</organism>
<sequence length="70" mass="7903">MSRPDHTVDSTTIFTTKGIKQLDLIDISDLQKLLDLRNFCLVLIMQLIRRISSSPSVVGYEGVDGFDRYG</sequence>